<feature type="region of interest" description="Disordered" evidence="1">
    <location>
        <begin position="662"/>
        <end position="681"/>
    </location>
</feature>
<sequence length="895" mass="94715">MSAGPKPLPRSPAGLLANQLTEEPMSSPSALSSTSVSPLTHPGILRRRSTETSGGLDYYWSSLAGAGPNSSSSSLAVSPSPSNAMLSNSPALHPASAQQYGSSYSNLQLPLPQPSSPAGSEGHRSMPGAVPHRLSPHPSLPLIVTLNPVDPAGHGRQEVESPRSWSGESNYSAEGDNSGQSHYGSFRPGSLDSAPYSPVDNEPYIRQVRESITSQTTQATYHPHQEPLDEESMKTPMAPPYEDRSDRRLHAPGPLSFDKSPQRAHVVSPTLQTTPTRSAQSPAASGYTPTSGRVPFHLPTHETRSSPLTGSAAETDQPQSAPAWQSDFGQVVDERDDTLRGKGKRTTLPAAASGLALNAMLGGENDMLSPAKYARSGSASPDSRDVSPGRSPEPPPRSTLRALYSPRGSMETTRSVETMQSSASSSRDLPTIVNTVHSPDTTPDRRRDEPSRPPRSPSRTPSMSASATIDDLTQMLGGAIDAIGLIDSRDTPPPFIVEPRKDKALAPAAEVEESSPMTPTSLPSRGASLRGPAAREVRTIPSGLSLRDGHPPPLQSPTIVINHRSWPAAMLYNHIKTMKYPGDRAKAYAQSINNLARADTGLKEWCMAASSSRPPAKSTAGIRSSPYPSTLTVPGVAHMRNVSSGSEFPMRADSYTAREISQRTVDPTDAPNSLPPNLPYPQLQAQYASGALGGMKTSPSMQSVSSFSSKRSFFSGIGKKASSKKDSTSLGPPSGSISKKDVRGLPISSPSRATKSSSPHRDRVSMAAPMGPRGPRLGGSYTPPPPVHPSMADATPRASLDTGLSRISGVPGPRRSMDGATALTMGRKGSLPLRQSSVSSGTGTPSDEEVRAMGDVLPHVPKGVIRAYLARYGDQMQAIGMYLEDERRGQVMSRS</sequence>
<feature type="compositionally biased region" description="Polar residues" evidence="1">
    <location>
        <begin position="410"/>
        <end position="437"/>
    </location>
</feature>
<name>A0AAD9FIW5_PAPLA</name>
<feature type="compositionally biased region" description="Low complexity" evidence="1">
    <location>
        <begin position="746"/>
        <end position="757"/>
    </location>
</feature>
<feature type="region of interest" description="Disordered" evidence="1">
    <location>
        <begin position="367"/>
        <end position="466"/>
    </location>
</feature>
<feature type="compositionally biased region" description="Low complexity" evidence="1">
    <location>
        <begin position="61"/>
        <end position="84"/>
    </location>
</feature>
<feature type="compositionally biased region" description="Low complexity" evidence="1">
    <location>
        <begin position="26"/>
        <end position="40"/>
    </location>
</feature>
<feature type="compositionally biased region" description="Polar residues" evidence="1">
    <location>
        <begin position="728"/>
        <end position="737"/>
    </location>
</feature>
<feature type="compositionally biased region" description="Polar residues" evidence="1">
    <location>
        <begin position="85"/>
        <end position="101"/>
    </location>
</feature>
<dbReference type="EMBL" id="JAODAN010000012">
    <property type="protein sequence ID" value="KAK1920980.1"/>
    <property type="molecule type" value="Genomic_DNA"/>
</dbReference>
<feature type="region of interest" description="Disordered" evidence="1">
    <location>
        <begin position="716"/>
        <end position="849"/>
    </location>
</feature>
<gene>
    <name evidence="2" type="ORF">DB88DRAFT_469279</name>
</gene>
<evidence type="ECO:0000313" key="3">
    <source>
        <dbReference type="Proteomes" id="UP001182556"/>
    </source>
</evidence>
<proteinExistence type="predicted"/>
<dbReference type="AlphaFoldDB" id="A0AAD9FIW5"/>
<reference evidence="2" key="1">
    <citation type="submission" date="2023-02" db="EMBL/GenBank/DDBJ databases">
        <title>Identification and recombinant expression of a fungal hydrolase from Papiliotrema laurentii that hydrolyzes apple cutin and clears colloidal polyester polyurethane.</title>
        <authorList>
            <consortium name="DOE Joint Genome Institute"/>
            <person name="Roman V.A."/>
            <person name="Bojanowski C."/>
            <person name="Crable B.R."/>
            <person name="Wagner D.N."/>
            <person name="Hung C.S."/>
            <person name="Nadeau L.J."/>
            <person name="Schratz L."/>
            <person name="Haridas S."/>
            <person name="Pangilinan J."/>
            <person name="Lipzen A."/>
            <person name="Na H."/>
            <person name="Yan M."/>
            <person name="Ng V."/>
            <person name="Grigoriev I.V."/>
            <person name="Spatafora J.W."/>
            <person name="Barlow D."/>
            <person name="Biffinger J."/>
            <person name="Kelley-Loughnane N."/>
            <person name="Varaljay V.A."/>
            <person name="Crookes-Goodson W.J."/>
        </authorList>
    </citation>
    <scope>NUCLEOTIDE SEQUENCE</scope>
    <source>
        <strain evidence="2">5307AH</strain>
    </source>
</reference>
<feature type="compositionally biased region" description="Basic and acidic residues" evidence="1">
    <location>
        <begin position="223"/>
        <end position="233"/>
    </location>
</feature>
<dbReference type="Proteomes" id="UP001182556">
    <property type="component" value="Unassembled WGS sequence"/>
</dbReference>
<evidence type="ECO:0000313" key="2">
    <source>
        <dbReference type="EMBL" id="KAK1920980.1"/>
    </source>
</evidence>
<accession>A0AAD9FIW5</accession>
<feature type="region of interest" description="Disordered" evidence="1">
    <location>
        <begin position="507"/>
        <end position="533"/>
    </location>
</feature>
<feature type="compositionally biased region" description="Polar residues" evidence="1">
    <location>
        <begin position="163"/>
        <end position="183"/>
    </location>
</feature>
<feature type="compositionally biased region" description="Polar residues" evidence="1">
    <location>
        <begin position="833"/>
        <end position="845"/>
    </location>
</feature>
<keyword evidence="3" id="KW-1185">Reference proteome</keyword>
<feature type="compositionally biased region" description="Pro residues" evidence="1">
    <location>
        <begin position="1"/>
        <end position="10"/>
    </location>
</feature>
<feature type="compositionally biased region" description="Polar residues" evidence="1">
    <location>
        <begin position="210"/>
        <end position="220"/>
    </location>
</feature>
<organism evidence="2 3">
    <name type="scientific">Papiliotrema laurentii</name>
    <name type="common">Cryptococcus laurentii</name>
    <dbReference type="NCBI Taxonomy" id="5418"/>
    <lineage>
        <taxon>Eukaryota</taxon>
        <taxon>Fungi</taxon>
        <taxon>Dikarya</taxon>
        <taxon>Basidiomycota</taxon>
        <taxon>Agaricomycotina</taxon>
        <taxon>Tremellomycetes</taxon>
        <taxon>Tremellales</taxon>
        <taxon>Rhynchogastremaceae</taxon>
        <taxon>Papiliotrema</taxon>
    </lineage>
</organism>
<protein>
    <submittedName>
        <fullName evidence="2">Uncharacterized protein</fullName>
    </submittedName>
</protein>
<feature type="compositionally biased region" description="Basic and acidic residues" evidence="1">
    <location>
        <begin position="442"/>
        <end position="452"/>
    </location>
</feature>
<evidence type="ECO:0000256" key="1">
    <source>
        <dbReference type="SAM" id="MobiDB-lite"/>
    </source>
</evidence>
<feature type="compositionally biased region" description="Polar residues" evidence="1">
    <location>
        <begin position="269"/>
        <end position="291"/>
    </location>
</feature>
<feature type="region of interest" description="Disordered" evidence="1">
    <location>
        <begin position="1"/>
        <end position="353"/>
    </location>
</feature>
<feature type="compositionally biased region" description="Low complexity" evidence="1">
    <location>
        <begin position="131"/>
        <end position="142"/>
    </location>
</feature>
<comment type="caution">
    <text evidence="2">The sequence shown here is derived from an EMBL/GenBank/DDBJ whole genome shotgun (WGS) entry which is preliminary data.</text>
</comment>
<feature type="compositionally biased region" description="Polar residues" evidence="1">
    <location>
        <begin position="305"/>
        <end position="323"/>
    </location>
</feature>